<dbReference type="Proteomes" id="UP000521017">
    <property type="component" value="Unassembled WGS sequence"/>
</dbReference>
<reference evidence="1 2" key="1">
    <citation type="submission" date="2020-08" db="EMBL/GenBank/DDBJ databases">
        <title>Genomic Encyclopedia of Type Strains, Phase IV (KMG-V): Genome sequencing to study the core and pangenomes of soil and plant-associated prokaryotes.</title>
        <authorList>
            <person name="Whitman W."/>
        </authorList>
    </citation>
    <scope>NUCLEOTIDE SEQUENCE [LARGE SCALE GENOMIC DNA]</scope>
    <source>
        <strain evidence="1 2">M2T3</strain>
    </source>
</reference>
<organism evidence="1 2">
    <name type="scientific">Pedobacter cryoconitis</name>
    <dbReference type="NCBI Taxonomy" id="188932"/>
    <lineage>
        <taxon>Bacteria</taxon>
        <taxon>Pseudomonadati</taxon>
        <taxon>Bacteroidota</taxon>
        <taxon>Sphingobacteriia</taxon>
        <taxon>Sphingobacteriales</taxon>
        <taxon>Sphingobacteriaceae</taxon>
        <taxon>Pedobacter</taxon>
    </lineage>
</organism>
<proteinExistence type="predicted"/>
<name>A0A7X0J1R1_9SPHI</name>
<dbReference type="EMBL" id="JACHCC010000004">
    <property type="protein sequence ID" value="MBB6499438.1"/>
    <property type="molecule type" value="Genomic_DNA"/>
</dbReference>
<comment type="caution">
    <text evidence="1">The sequence shown here is derived from an EMBL/GenBank/DDBJ whole genome shotgun (WGS) entry which is preliminary data.</text>
</comment>
<dbReference type="AlphaFoldDB" id="A0A7X0J1R1"/>
<accession>A0A7X0J1R1</accession>
<evidence type="ECO:0000313" key="2">
    <source>
        <dbReference type="Proteomes" id="UP000521017"/>
    </source>
</evidence>
<sequence length="136" mass="15488">MSPKNITASFFLLATLFLVSFRPVENPANKPDDCYRYLTELVRSSNFPLKGFDRKKVNLLIDEDSTDSLRLKLFFDTEGTGTLGWVMYYPKERKLTNITVDPEAPVVLTFNQHFAEAYEKCKGITVTGTRAGKKTH</sequence>
<protein>
    <submittedName>
        <fullName evidence="1">Uncharacterized protein</fullName>
    </submittedName>
</protein>
<evidence type="ECO:0000313" key="1">
    <source>
        <dbReference type="EMBL" id="MBB6499438.1"/>
    </source>
</evidence>
<gene>
    <name evidence="1" type="ORF">HDF25_001580</name>
</gene>
<dbReference type="RefSeq" id="WP_221450877.1">
    <property type="nucleotide sequence ID" value="NZ_JACHCC010000004.1"/>
</dbReference>